<dbReference type="STRING" id="946122.A0A0C2SPF5"/>
<dbReference type="OrthoDB" id="2506773at2759"/>
<dbReference type="GO" id="GO:0003677">
    <property type="term" value="F:DNA binding"/>
    <property type="evidence" value="ECO:0007669"/>
    <property type="project" value="UniProtKB-KW"/>
</dbReference>
<dbReference type="EMBL" id="KN818464">
    <property type="protein sequence ID" value="KIL55884.1"/>
    <property type="molecule type" value="Genomic_DNA"/>
</dbReference>
<keyword evidence="4" id="KW-1185">Reference proteome</keyword>
<organism evidence="3 4">
    <name type="scientific">Amanita muscaria (strain Koide BX008)</name>
    <dbReference type="NCBI Taxonomy" id="946122"/>
    <lineage>
        <taxon>Eukaryota</taxon>
        <taxon>Fungi</taxon>
        <taxon>Dikarya</taxon>
        <taxon>Basidiomycota</taxon>
        <taxon>Agaricomycotina</taxon>
        <taxon>Agaricomycetes</taxon>
        <taxon>Agaricomycetidae</taxon>
        <taxon>Agaricales</taxon>
        <taxon>Pluteineae</taxon>
        <taxon>Amanitaceae</taxon>
        <taxon>Amanita</taxon>
    </lineage>
</organism>
<proteinExistence type="predicted"/>
<protein>
    <recommendedName>
        <fullName evidence="5">DNA breaking-rejoining enzyme</fullName>
    </recommendedName>
</protein>
<keyword evidence="1" id="KW-0238">DNA-binding</keyword>
<dbReference type="Gene3D" id="1.10.443.10">
    <property type="entry name" value="Intergrase catalytic core"/>
    <property type="match status" value="1"/>
</dbReference>
<dbReference type="GO" id="GO:0006310">
    <property type="term" value="P:DNA recombination"/>
    <property type="evidence" value="ECO:0007669"/>
    <property type="project" value="UniProtKB-KW"/>
</dbReference>
<evidence type="ECO:0008006" key="5">
    <source>
        <dbReference type="Google" id="ProtNLM"/>
    </source>
</evidence>
<dbReference type="InterPro" id="IPR011010">
    <property type="entry name" value="DNA_brk_join_enz"/>
</dbReference>
<dbReference type="PANTHER" id="PTHR34605">
    <property type="entry name" value="PHAGE_INTEGRASE DOMAIN-CONTAINING PROTEIN"/>
    <property type="match status" value="1"/>
</dbReference>
<evidence type="ECO:0000313" key="3">
    <source>
        <dbReference type="EMBL" id="KIL55884.1"/>
    </source>
</evidence>
<dbReference type="GO" id="GO:0015074">
    <property type="term" value="P:DNA integration"/>
    <property type="evidence" value="ECO:0007669"/>
    <property type="project" value="InterPro"/>
</dbReference>
<dbReference type="SUPFAM" id="SSF47823">
    <property type="entry name" value="lambda integrase-like, N-terminal domain"/>
    <property type="match status" value="1"/>
</dbReference>
<dbReference type="PANTHER" id="PTHR34605:SF3">
    <property type="entry name" value="P CELL-TYPE AGGLUTINATION PROTEIN MAP4-LIKE-RELATED"/>
    <property type="match status" value="1"/>
</dbReference>
<feature type="non-terminal residue" evidence="3">
    <location>
        <position position="353"/>
    </location>
</feature>
<gene>
    <name evidence="3" type="ORF">M378DRAFT_58378</name>
</gene>
<keyword evidence="2" id="KW-0233">DNA recombination</keyword>
<evidence type="ECO:0000313" key="4">
    <source>
        <dbReference type="Proteomes" id="UP000054549"/>
    </source>
</evidence>
<dbReference type="InParanoid" id="A0A0C2SPF5"/>
<accession>A0A0C2SPF5</accession>
<dbReference type="InterPro" id="IPR013762">
    <property type="entry name" value="Integrase-like_cat_sf"/>
</dbReference>
<dbReference type="AlphaFoldDB" id="A0A0C2SPF5"/>
<name>A0A0C2SPF5_AMAMK</name>
<evidence type="ECO:0000256" key="2">
    <source>
        <dbReference type="ARBA" id="ARBA00023172"/>
    </source>
</evidence>
<dbReference type="InterPro" id="IPR052925">
    <property type="entry name" value="Phage_Integrase-like_Recomb"/>
</dbReference>
<dbReference type="Proteomes" id="UP000054549">
    <property type="component" value="Unassembled WGS sequence"/>
</dbReference>
<sequence>LRPSVPAAERLNAWKTPFAVEFDNKLQSSLPNNLSQSLRETISQALAPNTRSTYGSGILRFSEFCDKNGIGETDRMPASNLLLASFVAEHAGSCSHSCIKNWMSGIKAWHEINGAPWHGEDRMVQLARIAASKKGSSFSRPQRPPITRDQLISLRSKIDITDKLSAAFWALALTAFWGCRRLGELTIPSPGKFDKTYHVHKAAASFSLGNAGRPPSITIDIPWTKTTKGKGAKVVLTARDDNLCPVGAFLNHFLVNNKVPADSPLFSFIDDSGVCHPPVKAKLLAFCSSNFSPNQGKLFGHSFRIGGSVELLLAGVPPEVVASIGGWSSNAFLTYWRKLEDIIPLHVSQAYDR</sequence>
<dbReference type="Gene3D" id="1.10.150.130">
    <property type="match status" value="1"/>
</dbReference>
<reference evidence="3 4" key="1">
    <citation type="submission" date="2014-04" db="EMBL/GenBank/DDBJ databases">
        <title>Evolutionary Origins and Diversification of the Mycorrhizal Mutualists.</title>
        <authorList>
            <consortium name="DOE Joint Genome Institute"/>
            <consortium name="Mycorrhizal Genomics Consortium"/>
            <person name="Kohler A."/>
            <person name="Kuo A."/>
            <person name="Nagy L.G."/>
            <person name="Floudas D."/>
            <person name="Copeland A."/>
            <person name="Barry K.W."/>
            <person name="Cichocki N."/>
            <person name="Veneault-Fourrey C."/>
            <person name="LaButti K."/>
            <person name="Lindquist E.A."/>
            <person name="Lipzen A."/>
            <person name="Lundell T."/>
            <person name="Morin E."/>
            <person name="Murat C."/>
            <person name="Riley R."/>
            <person name="Ohm R."/>
            <person name="Sun H."/>
            <person name="Tunlid A."/>
            <person name="Henrissat B."/>
            <person name="Grigoriev I.V."/>
            <person name="Hibbett D.S."/>
            <person name="Martin F."/>
        </authorList>
    </citation>
    <scope>NUCLEOTIDE SEQUENCE [LARGE SCALE GENOMIC DNA]</scope>
    <source>
        <strain evidence="3 4">Koide BX008</strain>
    </source>
</reference>
<feature type="non-terminal residue" evidence="3">
    <location>
        <position position="1"/>
    </location>
</feature>
<dbReference type="InterPro" id="IPR010998">
    <property type="entry name" value="Integrase_recombinase_N"/>
</dbReference>
<dbReference type="SUPFAM" id="SSF56349">
    <property type="entry name" value="DNA breaking-rejoining enzymes"/>
    <property type="match status" value="1"/>
</dbReference>
<dbReference type="HOGENOM" id="CLU_003292_2_0_1"/>
<evidence type="ECO:0000256" key="1">
    <source>
        <dbReference type="ARBA" id="ARBA00023125"/>
    </source>
</evidence>